<sequence length="50" mass="5687">MFFLNSIEQGLRNQFSPNTIIILRKTLGGGKILFSASRDFIPDRYGLNIL</sequence>
<name>A0A8S5T6Z6_9CAUD</name>
<reference evidence="1" key="1">
    <citation type="journal article" date="2021" name="Proc. Natl. Acad. Sci. U.S.A.">
        <title>A Catalog of Tens of Thousands of Viruses from Human Metagenomes Reveals Hidden Associations with Chronic Diseases.</title>
        <authorList>
            <person name="Tisza M.J."/>
            <person name="Buck C.B."/>
        </authorList>
    </citation>
    <scope>NUCLEOTIDE SEQUENCE</scope>
    <source>
        <strain evidence="1">Cta6i12</strain>
    </source>
</reference>
<organism evidence="1">
    <name type="scientific">Myoviridae sp. cta6i12</name>
    <dbReference type="NCBI Taxonomy" id="2827695"/>
    <lineage>
        <taxon>Viruses</taxon>
        <taxon>Duplodnaviria</taxon>
        <taxon>Heunggongvirae</taxon>
        <taxon>Uroviricota</taxon>
        <taxon>Caudoviricetes</taxon>
    </lineage>
</organism>
<evidence type="ECO:0000313" key="1">
    <source>
        <dbReference type="EMBL" id="DAF59025.1"/>
    </source>
</evidence>
<proteinExistence type="predicted"/>
<protein>
    <submittedName>
        <fullName evidence="1">Uncharacterized protein</fullName>
    </submittedName>
</protein>
<accession>A0A8S5T6Z6</accession>
<dbReference type="EMBL" id="BK032761">
    <property type="protein sequence ID" value="DAF59025.1"/>
    <property type="molecule type" value="Genomic_DNA"/>
</dbReference>